<dbReference type="EMBL" id="CAJVQB010004866">
    <property type="protein sequence ID" value="CAG8647669.1"/>
    <property type="molecule type" value="Genomic_DNA"/>
</dbReference>
<evidence type="ECO:0000313" key="1">
    <source>
        <dbReference type="EMBL" id="CAG8647669.1"/>
    </source>
</evidence>
<comment type="caution">
    <text evidence="1">The sequence shown here is derived from an EMBL/GenBank/DDBJ whole genome shotgun (WGS) entry which is preliminary data.</text>
</comment>
<organism evidence="1 2">
    <name type="scientific">Gigaspora margarita</name>
    <dbReference type="NCBI Taxonomy" id="4874"/>
    <lineage>
        <taxon>Eukaryota</taxon>
        <taxon>Fungi</taxon>
        <taxon>Fungi incertae sedis</taxon>
        <taxon>Mucoromycota</taxon>
        <taxon>Glomeromycotina</taxon>
        <taxon>Glomeromycetes</taxon>
        <taxon>Diversisporales</taxon>
        <taxon>Gigasporaceae</taxon>
        <taxon>Gigaspora</taxon>
    </lineage>
</organism>
<reference evidence="1 2" key="1">
    <citation type="submission" date="2021-06" db="EMBL/GenBank/DDBJ databases">
        <authorList>
            <person name="Kallberg Y."/>
            <person name="Tangrot J."/>
            <person name="Rosling A."/>
        </authorList>
    </citation>
    <scope>NUCLEOTIDE SEQUENCE [LARGE SCALE GENOMIC DNA]</scope>
    <source>
        <strain evidence="1 2">120-4 pot B 10/14</strain>
    </source>
</reference>
<accession>A0ABN7UPN8</accession>
<keyword evidence="2" id="KW-1185">Reference proteome</keyword>
<dbReference type="Proteomes" id="UP000789901">
    <property type="component" value="Unassembled WGS sequence"/>
</dbReference>
<sequence length="138" mass="14888">MALPRRLPQNKPTVSLQSDGQLLSTTSRITWLFSWANFWRLATFAITATAPIIPKVIPTAGAAPAQKQVATVSFTPAVPNAIAPFILKKPTTQATPAYKPPAAAIVPAPIPVHLAILAVVSFFFQKDFFSFSGGSWLW</sequence>
<evidence type="ECO:0000313" key="2">
    <source>
        <dbReference type="Proteomes" id="UP000789901"/>
    </source>
</evidence>
<gene>
    <name evidence="1" type="ORF">GMARGA_LOCUS9186</name>
</gene>
<name>A0ABN7UPN8_GIGMA</name>
<proteinExistence type="predicted"/>
<protein>
    <submittedName>
        <fullName evidence="1">15357_t:CDS:1</fullName>
    </submittedName>
</protein>